<comment type="caution">
    <text evidence="15">The sequence shown here is derived from an EMBL/GenBank/DDBJ whole genome shotgun (WGS) entry which is preliminary data.</text>
</comment>
<evidence type="ECO:0000256" key="4">
    <source>
        <dbReference type="ARBA" id="ARBA00022475"/>
    </source>
</evidence>
<dbReference type="InterPro" id="IPR052348">
    <property type="entry name" value="Metallopeptidase_M50B"/>
</dbReference>
<evidence type="ECO:0000256" key="1">
    <source>
        <dbReference type="ARBA" id="ARBA00001947"/>
    </source>
</evidence>
<keyword evidence="4" id="KW-1003">Cell membrane</keyword>
<protein>
    <submittedName>
        <fullName evidence="15">Site-2 protease family protein</fullName>
    </submittedName>
</protein>
<evidence type="ECO:0000256" key="2">
    <source>
        <dbReference type="ARBA" id="ARBA00004651"/>
    </source>
</evidence>
<evidence type="ECO:0000256" key="7">
    <source>
        <dbReference type="ARBA" id="ARBA00022723"/>
    </source>
</evidence>
<dbReference type="PANTHER" id="PTHR35864:SF1">
    <property type="entry name" value="ZINC METALLOPROTEASE YWHC-RELATED"/>
    <property type="match status" value="1"/>
</dbReference>
<dbReference type="EMBL" id="JACHVA010000053">
    <property type="protein sequence ID" value="MBC2601488.1"/>
    <property type="molecule type" value="Genomic_DNA"/>
</dbReference>
<feature type="domain" description="Peptidase M50" evidence="14">
    <location>
        <begin position="135"/>
        <end position="186"/>
    </location>
</feature>
<evidence type="ECO:0000256" key="3">
    <source>
        <dbReference type="ARBA" id="ARBA00007931"/>
    </source>
</evidence>
<dbReference type="AlphaFoldDB" id="A0A7X1E405"/>
<keyword evidence="5 15" id="KW-0645">Protease</keyword>
<comment type="cofactor">
    <cofactor evidence="1">
        <name>Zn(2+)</name>
        <dbReference type="ChEBI" id="CHEBI:29105"/>
    </cofactor>
</comment>
<evidence type="ECO:0000256" key="11">
    <source>
        <dbReference type="ARBA" id="ARBA00023049"/>
    </source>
</evidence>
<keyword evidence="6 13" id="KW-0812">Transmembrane</keyword>
<feature type="transmembrane region" description="Helical" evidence="13">
    <location>
        <begin position="97"/>
        <end position="120"/>
    </location>
</feature>
<dbReference type="GO" id="GO:0046872">
    <property type="term" value="F:metal ion binding"/>
    <property type="evidence" value="ECO:0007669"/>
    <property type="project" value="UniProtKB-KW"/>
</dbReference>
<sequence>MSDINIVYVLETLLILMASASVHEWAHAWTAEKLGDPTARSMGRVTLNPIPHIDPIGTIILPLFFLLFSGGSAFFAWAKPVPVNPRNFRKPVRDDILVSMAGPASNLAIALLVAVVFGIVGRFTGLETIAPLAGQIILINALLMVFNLIPIPPLDGSHVLRHLIGMSEMAFIRFSQYGFFILIGLLLLTPFGELLWRGILFVGSLALGLMYGIAG</sequence>
<keyword evidence="10 13" id="KW-1133">Transmembrane helix</keyword>
<proteinExistence type="inferred from homology"/>
<keyword evidence="8" id="KW-0378">Hydrolase</keyword>
<feature type="transmembrane region" description="Helical" evidence="13">
    <location>
        <begin position="132"/>
        <end position="149"/>
    </location>
</feature>
<reference evidence="15 16" key="1">
    <citation type="submission" date="2020-07" db="EMBL/GenBank/DDBJ databases">
        <authorList>
            <person name="Feng X."/>
        </authorList>
    </citation>
    <scope>NUCLEOTIDE SEQUENCE [LARGE SCALE GENOMIC DNA]</scope>
    <source>
        <strain evidence="15 16">JCM14086</strain>
    </source>
</reference>
<comment type="similarity">
    <text evidence="3">Belongs to the peptidase M50B family.</text>
</comment>
<evidence type="ECO:0000313" key="16">
    <source>
        <dbReference type="Proteomes" id="UP000525652"/>
    </source>
</evidence>
<comment type="subcellular location">
    <subcellularLocation>
        <location evidence="2">Cell membrane</location>
        <topology evidence="2">Multi-pass membrane protein</topology>
    </subcellularLocation>
</comment>
<dbReference type="GO" id="GO:0006508">
    <property type="term" value="P:proteolysis"/>
    <property type="evidence" value="ECO:0007669"/>
    <property type="project" value="UniProtKB-KW"/>
</dbReference>
<keyword evidence="16" id="KW-1185">Reference proteome</keyword>
<evidence type="ECO:0000256" key="9">
    <source>
        <dbReference type="ARBA" id="ARBA00022833"/>
    </source>
</evidence>
<evidence type="ECO:0000259" key="14">
    <source>
        <dbReference type="Pfam" id="PF02163"/>
    </source>
</evidence>
<dbReference type="Proteomes" id="UP000525652">
    <property type="component" value="Unassembled WGS sequence"/>
</dbReference>
<dbReference type="GO" id="GO:0008237">
    <property type="term" value="F:metallopeptidase activity"/>
    <property type="evidence" value="ECO:0007669"/>
    <property type="project" value="UniProtKB-KW"/>
</dbReference>
<dbReference type="InterPro" id="IPR008915">
    <property type="entry name" value="Peptidase_M50"/>
</dbReference>
<evidence type="ECO:0000256" key="5">
    <source>
        <dbReference type="ARBA" id="ARBA00022670"/>
    </source>
</evidence>
<keyword evidence="9" id="KW-0862">Zinc</keyword>
<accession>A0A7X1E405</accession>
<dbReference type="RefSeq" id="WP_185692200.1">
    <property type="nucleotide sequence ID" value="NZ_JACHVA010000053.1"/>
</dbReference>
<evidence type="ECO:0000256" key="13">
    <source>
        <dbReference type="SAM" id="Phobius"/>
    </source>
</evidence>
<organism evidence="15 16">
    <name type="scientific">Puniceicoccus vermicola</name>
    <dbReference type="NCBI Taxonomy" id="388746"/>
    <lineage>
        <taxon>Bacteria</taxon>
        <taxon>Pseudomonadati</taxon>
        <taxon>Verrucomicrobiota</taxon>
        <taxon>Opitutia</taxon>
        <taxon>Puniceicoccales</taxon>
        <taxon>Puniceicoccaceae</taxon>
        <taxon>Puniceicoccus</taxon>
    </lineage>
</organism>
<dbReference type="CDD" id="cd06158">
    <property type="entry name" value="S2P-M50_like_1"/>
    <property type="match status" value="1"/>
</dbReference>
<evidence type="ECO:0000256" key="8">
    <source>
        <dbReference type="ARBA" id="ARBA00022801"/>
    </source>
</evidence>
<evidence type="ECO:0000256" key="6">
    <source>
        <dbReference type="ARBA" id="ARBA00022692"/>
    </source>
</evidence>
<dbReference type="GO" id="GO:0005886">
    <property type="term" value="C:plasma membrane"/>
    <property type="evidence" value="ECO:0007669"/>
    <property type="project" value="UniProtKB-SubCell"/>
</dbReference>
<keyword evidence="11" id="KW-0482">Metalloprotease</keyword>
<gene>
    <name evidence="15" type="ORF">H5P30_06820</name>
</gene>
<feature type="transmembrane region" description="Helical" evidence="13">
    <location>
        <begin position="56"/>
        <end position="77"/>
    </location>
</feature>
<evidence type="ECO:0000313" key="15">
    <source>
        <dbReference type="EMBL" id="MBC2601488.1"/>
    </source>
</evidence>
<dbReference type="InterPro" id="IPR044537">
    <property type="entry name" value="Rip2-like"/>
</dbReference>
<keyword evidence="7" id="KW-0479">Metal-binding</keyword>
<evidence type="ECO:0000256" key="12">
    <source>
        <dbReference type="ARBA" id="ARBA00023136"/>
    </source>
</evidence>
<feature type="transmembrane region" description="Helical" evidence="13">
    <location>
        <begin position="194"/>
        <end position="214"/>
    </location>
</feature>
<name>A0A7X1E405_9BACT</name>
<keyword evidence="12 13" id="KW-0472">Membrane</keyword>
<evidence type="ECO:0000256" key="10">
    <source>
        <dbReference type="ARBA" id="ARBA00022989"/>
    </source>
</evidence>
<dbReference type="PANTHER" id="PTHR35864">
    <property type="entry name" value="ZINC METALLOPROTEASE MJ0611-RELATED"/>
    <property type="match status" value="1"/>
</dbReference>
<feature type="transmembrane region" description="Helical" evidence="13">
    <location>
        <begin position="170"/>
        <end position="188"/>
    </location>
</feature>
<dbReference type="Pfam" id="PF02163">
    <property type="entry name" value="Peptidase_M50"/>
    <property type="match status" value="1"/>
</dbReference>